<evidence type="ECO:0000313" key="2">
    <source>
        <dbReference type="Proteomes" id="UP000593576"/>
    </source>
</evidence>
<dbReference type="Proteomes" id="UP000593576">
    <property type="component" value="Unassembled WGS sequence"/>
</dbReference>
<dbReference type="AlphaFoldDB" id="A0A7J9MB44"/>
<dbReference type="OrthoDB" id="10350840at2759"/>
<organism evidence="1 2">
    <name type="scientific">Gossypium schwendimanii</name>
    <name type="common">Cotton</name>
    <dbReference type="NCBI Taxonomy" id="34291"/>
    <lineage>
        <taxon>Eukaryota</taxon>
        <taxon>Viridiplantae</taxon>
        <taxon>Streptophyta</taxon>
        <taxon>Embryophyta</taxon>
        <taxon>Tracheophyta</taxon>
        <taxon>Spermatophyta</taxon>
        <taxon>Magnoliopsida</taxon>
        <taxon>eudicotyledons</taxon>
        <taxon>Gunneridae</taxon>
        <taxon>Pentapetalae</taxon>
        <taxon>rosids</taxon>
        <taxon>malvids</taxon>
        <taxon>Malvales</taxon>
        <taxon>Malvaceae</taxon>
        <taxon>Malvoideae</taxon>
        <taxon>Gossypium</taxon>
    </lineage>
</organism>
<reference evidence="1 2" key="1">
    <citation type="journal article" date="2019" name="Genome Biol. Evol.">
        <title>Insights into the evolution of the New World diploid cottons (Gossypium, subgenus Houzingenia) based on genome sequencing.</title>
        <authorList>
            <person name="Grover C.E."/>
            <person name="Arick M.A. 2nd"/>
            <person name="Thrash A."/>
            <person name="Conover J.L."/>
            <person name="Sanders W.S."/>
            <person name="Peterson D.G."/>
            <person name="Frelichowski J.E."/>
            <person name="Scheffler J.A."/>
            <person name="Scheffler B.E."/>
            <person name="Wendel J.F."/>
        </authorList>
    </citation>
    <scope>NUCLEOTIDE SEQUENCE [LARGE SCALE GENOMIC DNA]</scope>
    <source>
        <strain evidence="1">1</strain>
        <tissue evidence="1">Leaf</tissue>
    </source>
</reference>
<accession>A0A7J9MB44</accession>
<proteinExistence type="predicted"/>
<evidence type="ECO:0000313" key="1">
    <source>
        <dbReference type="EMBL" id="MBA0868302.1"/>
    </source>
</evidence>
<name>A0A7J9MB44_GOSSC</name>
<sequence>MQLQLGMLVDGPELTEFAQSTNWRAIEMGWLRDIFSELGDDSTEVERIRYARAYILEIIEGYLMPDL</sequence>
<gene>
    <name evidence="1" type="ORF">Goshw_011414</name>
</gene>
<keyword evidence="2" id="KW-1185">Reference proteome</keyword>
<protein>
    <submittedName>
        <fullName evidence="1">Uncharacterized protein</fullName>
    </submittedName>
</protein>
<dbReference type="EMBL" id="JABFAF010000010">
    <property type="protein sequence ID" value="MBA0868302.1"/>
    <property type="molecule type" value="Genomic_DNA"/>
</dbReference>
<comment type="caution">
    <text evidence="1">The sequence shown here is derived from an EMBL/GenBank/DDBJ whole genome shotgun (WGS) entry which is preliminary data.</text>
</comment>